<evidence type="ECO:0000313" key="9">
    <source>
        <dbReference type="EMBL" id="TWJ12566.1"/>
    </source>
</evidence>
<comment type="caution">
    <text evidence="9">The sequence shown here is derived from an EMBL/GenBank/DDBJ whole genome shotgun (WGS) entry which is preliminary data.</text>
</comment>
<reference evidence="9 10" key="1">
    <citation type="journal article" date="2013" name="Stand. Genomic Sci.">
        <title>Genomic Encyclopedia of Type Strains, Phase I: The one thousand microbial genomes (KMG-I) project.</title>
        <authorList>
            <person name="Kyrpides N.C."/>
            <person name="Woyke T."/>
            <person name="Eisen J.A."/>
            <person name="Garrity G."/>
            <person name="Lilburn T.G."/>
            <person name="Beck B.J."/>
            <person name="Whitman W.B."/>
            <person name="Hugenholtz P."/>
            <person name="Klenk H.P."/>
        </authorList>
    </citation>
    <scope>NUCLEOTIDE SEQUENCE [LARGE SCALE GENOMIC DNA]</scope>
    <source>
        <strain evidence="9 10">DSM 45044</strain>
    </source>
</reference>
<feature type="domain" description="ABC transporter substrate-binding protein PnrA-like" evidence="8">
    <location>
        <begin position="38"/>
        <end position="346"/>
    </location>
</feature>
<dbReference type="Proteomes" id="UP000321617">
    <property type="component" value="Unassembled WGS sequence"/>
</dbReference>
<feature type="signal peptide" evidence="7">
    <location>
        <begin position="1"/>
        <end position="22"/>
    </location>
</feature>
<comment type="similarity">
    <text evidence="2">Belongs to the BMP lipoprotein family.</text>
</comment>
<accession>A0A562V3V9</accession>
<dbReference type="EMBL" id="VLLL01000006">
    <property type="protein sequence ID" value="TWJ12566.1"/>
    <property type="molecule type" value="Genomic_DNA"/>
</dbReference>
<dbReference type="RefSeq" id="WP_147139794.1">
    <property type="nucleotide sequence ID" value="NZ_BAABIJ010000002.1"/>
</dbReference>
<dbReference type="CDD" id="cd06354">
    <property type="entry name" value="PBP1_PrnA-like"/>
    <property type="match status" value="1"/>
</dbReference>
<dbReference type="GO" id="GO:0005886">
    <property type="term" value="C:plasma membrane"/>
    <property type="evidence" value="ECO:0007669"/>
    <property type="project" value="UniProtKB-SubCell"/>
</dbReference>
<comment type="subcellular location">
    <subcellularLocation>
        <location evidence="1">Cell membrane</location>
        <topology evidence="1">Lipid-anchor</topology>
    </subcellularLocation>
</comment>
<dbReference type="PANTHER" id="PTHR34296:SF2">
    <property type="entry name" value="ABC TRANSPORTER GUANOSINE-BINDING PROTEIN NUPN"/>
    <property type="match status" value="1"/>
</dbReference>
<keyword evidence="6" id="KW-0449">Lipoprotein</keyword>
<feature type="chain" id="PRO_5021958169" evidence="7">
    <location>
        <begin position="23"/>
        <end position="352"/>
    </location>
</feature>
<dbReference type="Pfam" id="PF02608">
    <property type="entry name" value="Bmp"/>
    <property type="match status" value="1"/>
</dbReference>
<evidence type="ECO:0000259" key="8">
    <source>
        <dbReference type="Pfam" id="PF02608"/>
    </source>
</evidence>
<evidence type="ECO:0000256" key="7">
    <source>
        <dbReference type="SAM" id="SignalP"/>
    </source>
</evidence>
<evidence type="ECO:0000313" key="10">
    <source>
        <dbReference type="Proteomes" id="UP000321617"/>
    </source>
</evidence>
<dbReference type="InterPro" id="IPR028082">
    <property type="entry name" value="Peripla_BP_I"/>
</dbReference>
<evidence type="ECO:0000256" key="6">
    <source>
        <dbReference type="ARBA" id="ARBA00023288"/>
    </source>
</evidence>
<evidence type="ECO:0000256" key="4">
    <source>
        <dbReference type="ARBA" id="ARBA00022729"/>
    </source>
</evidence>
<dbReference type="OrthoDB" id="9784230at2"/>
<proteinExistence type="inferred from homology"/>
<evidence type="ECO:0000256" key="3">
    <source>
        <dbReference type="ARBA" id="ARBA00022475"/>
    </source>
</evidence>
<protein>
    <submittedName>
        <fullName evidence="9">Basic membrane protein A</fullName>
    </submittedName>
</protein>
<gene>
    <name evidence="9" type="ORF">LX16_3326</name>
</gene>
<keyword evidence="5" id="KW-0472">Membrane</keyword>
<dbReference type="PANTHER" id="PTHR34296">
    <property type="entry name" value="TRANSCRIPTIONAL ACTIVATOR PROTEIN MED"/>
    <property type="match status" value="1"/>
</dbReference>
<evidence type="ECO:0000256" key="1">
    <source>
        <dbReference type="ARBA" id="ARBA00004193"/>
    </source>
</evidence>
<dbReference type="PROSITE" id="PS51257">
    <property type="entry name" value="PROKAR_LIPOPROTEIN"/>
    <property type="match status" value="1"/>
</dbReference>
<name>A0A562V3V9_9ACTN</name>
<dbReference type="InterPro" id="IPR003760">
    <property type="entry name" value="PnrA-like"/>
</dbReference>
<sequence>MSRRVRTALTSLVALGAVTLTACGEAPDESGSDGGDFQACMITDTGGVDDRSFNQSVWQGLNDAAESNGDIEPSYLTSASEADYEPNLSQAVSKGCEVVVAVGGVMTDATRAAAEANPDVFFVMVDGLIDLPNVYSVQFDTAQPAFLAGYLAAGTSETGKVATFGGMKIPPVTIFMDGFAEGVAHYNREKDADVQVLGWNPETQEGSFADSFTDQSAGRSLTQNFLSQDADVILPVAGNAALGAPSAAEGTEGAKVIWVDFDGCEAAEQYCALFLTSVMKNIPPVVADTVTEAQAGENRTGSFIGTLENDGVGLAPYHELESEVPAGLADEVSALREQIIDGTITVDSPASP</sequence>
<organism evidence="9 10">
    <name type="scientific">Stackebrandtia albiflava</name>
    <dbReference type="NCBI Taxonomy" id="406432"/>
    <lineage>
        <taxon>Bacteria</taxon>
        <taxon>Bacillati</taxon>
        <taxon>Actinomycetota</taxon>
        <taxon>Actinomycetes</taxon>
        <taxon>Glycomycetales</taxon>
        <taxon>Glycomycetaceae</taxon>
        <taxon>Stackebrandtia</taxon>
    </lineage>
</organism>
<keyword evidence="3" id="KW-1003">Cell membrane</keyword>
<keyword evidence="10" id="KW-1185">Reference proteome</keyword>
<dbReference type="SUPFAM" id="SSF53822">
    <property type="entry name" value="Periplasmic binding protein-like I"/>
    <property type="match status" value="1"/>
</dbReference>
<keyword evidence="4 7" id="KW-0732">Signal</keyword>
<dbReference type="InterPro" id="IPR050957">
    <property type="entry name" value="BMP_lipoprotein"/>
</dbReference>
<dbReference type="AlphaFoldDB" id="A0A562V3V9"/>
<dbReference type="Gene3D" id="3.40.50.2300">
    <property type="match status" value="2"/>
</dbReference>
<evidence type="ECO:0000256" key="2">
    <source>
        <dbReference type="ARBA" id="ARBA00008610"/>
    </source>
</evidence>
<evidence type="ECO:0000256" key="5">
    <source>
        <dbReference type="ARBA" id="ARBA00023136"/>
    </source>
</evidence>